<sequence>MHTELIIAKLVVIALGLLIAGQAYRSYRRGNGQPMLFVAIGFTFISLGSVLEGIFFELDLLTIYQASAIQTGIVAVGMLFVFYSLYGGSMRYTIVFRDEENQ</sequence>
<dbReference type="GeneID" id="37878243"/>
<evidence type="ECO:0000313" key="2">
    <source>
        <dbReference type="EMBL" id="AUX09514.1"/>
    </source>
</evidence>
<keyword evidence="3" id="KW-1185">Reference proteome</keyword>
<feature type="transmembrane region" description="Helical" evidence="1">
    <location>
        <begin position="6"/>
        <end position="24"/>
    </location>
</feature>
<feature type="transmembrane region" description="Helical" evidence="1">
    <location>
        <begin position="36"/>
        <end position="56"/>
    </location>
</feature>
<dbReference type="Proteomes" id="UP000263012">
    <property type="component" value="Chromosome"/>
</dbReference>
<gene>
    <name evidence="2" type="ORF">AArcSl_1888</name>
</gene>
<dbReference type="RefSeq" id="WP_119818216.1">
    <property type="nucleotide sequence ID" value="NZ_CP025066.1"/>
</dbReference>
<dbReference type="Pfam" id="PF24365">
    <property type="entry name" value="DUF7521"/>
    <property type="match status" value="1"/>
</dbReference>
<feature type="transmembrane region" description="Helical" evidence="1">
    <location>
        <begin position="62"/>
        <end position="86"/>
    </location>
</feature>
<keyword evidence="1" id="KW-0472">Membrane</keyword>
<organism evidence="2 3">
    <name type="scientific">Halalkaliarchaeum desulfuricum</name>
    <dbReference type="NCBI Taxonomy" id="2055893"/>
    <lineage>
        <taxon>Archaea</taxon>
        <taxon>Methanobacteriati</taxon>
        <taxon>Methanobacteriota</taxon>
        <taxon>Stenosarchaea group</taxon>
        <taxon>Halobacteria</taxon>
        <taxon>Halobacteriales</taxon>
        <taxon>Haloferacaceae</taxon>
        <taxon>Halalkaliarchaeum</taxon>
    </lineage>
</organism>
<keyword evidence="1" id="KW-1133">Transmembrane helix</keyword>
<dbReference type="OrthoDB" id="221164at2157"/>
<protein>
    <submittedName>
        <fullName evidence="2">Uncharacterized protein</fullName>
    </submittedName>
</protein>
<proteinExistence type="predicted"/>
<accession>A0A343TK92</accession>
<dbReference type="AlphaFoldDB" id="A0A343TK92"/>
<dbReference type="KEGG" id="hdf:AArcSl_1888"/>
<evidence type="ECO:0000313" key="3">
    <source>
        <dbReference type="Proteomes" id="UP000263012"/>
    </source>
</evidence>
<dbReference type="InterPro" id="IPR055943">
    <property type="entry name" value="DUF7521"/>
</dbReference>
<keyword evidence="1" id="KW-0812">Transmembrane</keyword>
<reference evidence="3" key="1">
    <citation type="submission" date="2017-11" db="EMBL/GenBank/DDBJ databases">
        <title>Phenotypic and genomic properties of facultatively anaerobic sulfur-reducing natronoarchaea from hypersaline soda lakes.</title>
        <authorList>
            <person name="Sorokin D.Y."/>
            <person name="Kublanov I.V."/>
            <person name="Roman P."/>
            <person name="Sinninghe Damste J.S."/>
            <person name="Golyshin P.N."/>
            <person name="Rojo D."/>
            <person name="Ciordia S."/>
            <person name="Mena M.D.C."/>
            <person name="Ferrer M."/>
            <person name="Messina E."/>
            <person name="Smedile F."/>
            <person name="La Spada G."/>
            <person name="La Cono V."/>
            <person name="Yakimov M.M."/>
        </authorList>
    </citation>
    <scope>NUCLEOTIDE SEQUENCE [LARGE SCALE GENOMIC DNA]</scope>
    <source>
        <strain evidence="3">AArc-Sl</strain>
    </source>
</reference>
<evidence type="ECO:0000256" key="1">
    <source>
        <dbReference type="SAM" id="Phobius"/>
    </source>
</evidence>
<name>A0A343TK92_9EURY</name>
<dbReference type="EMBL" id="CP025066">
    <property type="protein sequence ID" value="AUX09514.1"/>
    <property type="molecule type" value="Genomic_DNA"/>
</dbReference>